<gene>
    <name evidence="2" type="ORF">DVH02_11020</name>
</gene>
<protein>
    <submittedName>
        <fullName evidence="2">Alpha/beta fold hydrolase</fullName>
    </submittedName>
</protein>
<proteinExistence type="predicted"/>
<feature type="domain" description="Serine aminopeptidase S33" evidence="1">
    <location>
        <begin position="42"/>
        <end position="262"/>
    </location>
</feature>
<sequence length="303" mass="32761">MTSDRTVAAEDDPRLLFLSVGRRDQLCARVFPATAGDDRTPVVLVTPAMGIAATYYDPFARGLAAVGFPVLVCDRRGQGGSTPTISRASRFGQQEMVAVDLPAAVAAARREFPGRPVVLLGHSIGGQLATAYLGRPEADADGLVLIASGTPHHRVYPWYRSLRVLLGTQAAALLGRVWGYFPGDRVGFAGRESAGVVRDWATFARTGRFRPAGADLDYERAMAAADVPVLVVSVEGDVMHTPAAMAALTAKLGSTRVTRRHYTAADAGQKLDRYRWVRVEGPLPSWTKSWWQDVTTAERREQA</sequence>
<accession>A0A370BCY5</accession>
<reference evidence="2 3" key="1">
    <citation type="submission" date="2018-07" db="EMBL/GenBank/DDBJ databases">
        <title>Streptomyces species from bats.</title>
        <authorList>
            <person name="Dunlap C."/>
        </authorList>
    </citation>
    <scope>NUCLEOTIDE SEQUENCE [LARGE SCALE GENOMIC DNA]</scope>
    <source>
        <strain evidence="2 3">AC230</strain>
    </source>
</reference>
<dbReference type="AlphaFoldDB" id="A0A370BCY5"/>
<keyword evidence="3" id="KW-1185">Reference proteome</keyword>
<dbReference type="PIRSF" id="PIRSF037442">
    <property type="entry name" value="UCP037442_abhydr"/>
    <property type="match status" value="1"/>
</dbReference>
<dbReference type="Gene3D" id="3.40.50.1820">
    <property type="entry name" value="alpha/beta hydrolase"/>
    <property type="match status" value="1"/>
</dbReference>
<evidence type="ECO:0000313" key="2">
    <source>
        <dbReference type="EMBL" id="RDG38094.1"/>
    </source>
</evidence>
<dbReference type="OrthoDB" id="4536625at2"/>
<dbReference type="InterPro" id="IPR022742">
    <property type="entry name" value="Hydrolase_4"/>
</dbReference>
<dbReference type="EMBL" id="QQNA01000073">
    <property type="protein sequence ID" value="RDG38094.1"/>
    <property type="molecule type" value="Genomic_DNA"/>
</dbReference>
<evidence type="ECO:0000313" key="3">
    <source>
        <dbReference type="Proteomes" id="UP000253741"/>
    </source>
</evidence>
<dbReference type="Pfam" id="PF12146">
    <property type="entry name" value="Hydrolase_4"/>
    <property type="match status" value="1"/>
</dbReference>
<evidence type="ECO:0000259" key="1">
    <source>
        <dbReference type="Pfam" id="PF12146"/>
    </source>
</evidence>
<dbReference type="SUPFAM" id="SSF53474">
    <property type="entry name" value="alpha/beta-Hydrolases"/>
    <property type="match status" value="1"/>
</dbReference>
<organism evidence="2 3">
    <name type="scientific">Streptomyces corynorhini</name>
    <dbReference type="NCBI Taxonomy" id="2282652"/>
    <lineage>
        <taxon>Bacteria</taxon>
        <taxon>Bacillati</taxon>
        <taxon>Actinomycetota</taxon>
        <taxon>Actinomycetes</taxon>
        <taxon>Kitasatosporales</taxon>
        <taxon>Streptomycetaceae</taxon>
        <taxon>Streptomyces</taxon>
    </lineage>
</organism>
<dbReference type="Proteomes" id="UP000253741">
    <property type="component" value="Unassembled WGS sequence"/>
</dbReference>
<dbReference type="GO" id="GO:0016787">
    <property type="term" value="F:hydrolase activity"/>
    <property type="evidence" value="ECO:0007669"/>
    <property type="project" value="UniProtKB-KW"/>
</dbReference>
<comment type="caution">
    <text evidence="2">The sequence shown here is derived from an EMBL/GenBank/DDBJ whole genome shotgun (WGS) entry which is preliminary data.</text>
</comment>
<dbReference type="InterPro" id="IPR029058">
    <property type="entry name" value="AB_hydrolase_fold"/>
</dbReference>
<dbReference type="RefSeq" id="WP_114623602.1">
    <property type="nucleotide sequence ID" value="NZ_QQNA01000073.1"/>
</dbReference>
<keyword evidence="2" id="KW-0378">Hydrolase</keyword>
<name>A0A370BCY5_9ACTN</name>
<dbReference type="InterPro" id="IPR017208">
    <property type="entry name" value="UCP037442_abhydr"/>
</dbReference>